<protein>
    <submittedName>
        <fullName evidence="2">Uncharacterized protein</fullName>
    </submittedName>
</protein>
<reference evidence="2 3" key="1">
    <citation type="submission" date="2020-04" db="EMBL/GenBank/DDBJ databases">
        <authorList>
            <person name="Wallbank WR R."/>
            <person name="Pardo Diaz C."/>
            <person name="Kozak K."/>
            <person name="Martin S."/>
            <person name="Jiggins C."/>
            <person name="Moest M."/>
            <person name="Warren A I."/>
            <person name="Byers J.R.P. K."/>
            <person name="Montejo-Kovacevich G."/>
            <person name="Yen C E."/>
        </authorList>
    </citation>
    <scope>NUCLEOTIDE SEQUENCE [LARGE SCALE GENOMIC DNA]</scope>
</reference>
<sequence>MLLDEVMPTMRSLSPDAEDMSSHPKKPRNIQEFKGLFERKIQLDNVLSDSITDLNPDQETIECIEKKLCVPAESFSTSLNKIEKILLGTGVYTEQNGANNEWRMNSLI</sequence>
<feature type="region of interest" description="Disordered" evidence="1">
    <location>
        <begin position="1"/>
        <end position="27"/>
    </location>
</feature>
<dbReference type="OrthoDB" id="8065135at2759"/>
<dbReference type="EMBL" id="CADEBD010000313">
    <property type="protein sequence ID" value="CAB3242637.1"/>
    <property type="molecule type" value="Genomic_DNA"/>
</dbReference>
<comment type="caution">
    <text evidence="2">The sequence shown here is derived from an EMBL/GenBank/DDBJ whole genome shotgun (WGS) entry which is preliminary data.</text>
</comment>
<evidence type="ECO:0000313" key="3">
    <source>
        <dbReference type="Proteomes" id="UP000494256"/>
    </source>
</evidence>
<organism evidence="2 3">
    <name type="scientific">Arctia plantaginis</name>
    <name type="common">Wood tiger moth</name>
    <name type="synonym">Phalaena plantaginis</name>
    <dbReference type="NCBI Taxonomy" id="874455"/>
    <lineage>
        <taxon>Eukaryota</taxon>
        <taxon>Metazoa</taxon>
        <taxon>Ecdysozoa</taxon>
        <taxon>Arthropoda</taxon>
        <taxon>Hexapoda</taxon>
        <taxon>Insecta</taxon>
        <taxon>Pterygota</taxon>
        <taxon>Neoptera</taxon>
        <taxon>Endopterygota</taxon>
        <taxon>Lepidoptera</taxon>
        <taxon>Glossata</taxon>
        <taxon>Ditrysia</taxon>
        <taxon>Noctuoidea</taxon>
        <taxon>Erebidae</taxon>
        <taxon>Arctiinae</taxon>
        <taxon>Arctia</taxon>
    </lineage>
</organism>
<dbReference type="AlphaFoldDB" id="A0A8S1ACN3"/>
<evidence type="ECO:0000256" key="1">
    <source>
        <dbReference type="SAM" id="MobiDB-lite"/>
    </source>
</evidence>
<dbReference type="Proteomes" id="UP000494256">
    <property type="component" value="Unassembled WGS sequence"/>
</dbReference>
<proteinExistence type="predicted"/>
<evidence type="ECO:0000313" key="2">
    <source>
        <dbReference type="EMBL" id="CAB3242637.1"/>
    </source>
</evidence>
<accession>A0A8S1ACN3</accession>
<name>A0A8S1ACN3_ARCPL</name>
<gene>
    <name evidence="2" type="ORF">APLA_LOCUS10062</name>
</gene>